<accession>A0A7S1JFD4</accession>
<evidence type="ECO:0000313" key="1">
    <source>
        <dbReference type="EMBL" id="CAD9042301.1"/>
    </source>
</evidence>
<dbReference type="EMBL" id="HBGA01146255">
    <property type="protein sequence ID" value="CAD9042301.1"/>
    <property type="molecule type" value="Transcribed_RNA"/>
</dbReference>
<gene>
    <name evidence="1" type="ORF">EGYM00392_LOCUS53478</name>
</gene>
<proteinExistence type="predicted"/>
<organism evidence="1">
    <name type="scientific">Eutreptiella gymnastica</name>
    <dbReference type="NCBI Taxonomy" id="73025"/>
    <lineage>
        <taxon>Eukaryota</taxon>
        <taxon>Discoba</taxon>
        <taxon>Euglenozoa</taxon>
        <taxon>Euglenida</taxon>
        <taxon>Spirocuta</taxon>
        <taxon>Euglenophyceae</taxon>
        <taxon>Eutreptiales</taxon>
        <taxon>Eutreptiaceae</taxon>
        <taxon>Eutreptiella</taxon>
    </lineage>
</organism>
<name>A0A7S1JFD4_9EUGL</name>
<sequence>MCHVLQVSKEWNYHGKRVMAMPERWLDEWACNSGLGGYNFSFNRCAKVAEERVRGLSSQGTSTIDKWRDTKAPNAADEDVQGLASFAFAILGIPQVRPLQQLLPRLGFACIQRILRFMFYQGWVTEFFELHNSSNCPGVRYLMFCSGRDGQLFCMEARAV</sequence>
<dbReference type="AlphaFoldDB" id="A0A7S1JFD4"/>
<protein>
    <submittedName>
        <fullName evidence="1">Uncharacterized protein</fullName>
    </submittedName>
</protein>
<reference evidence="1" key="1">
    <citation type="submission" date="2021-01" db="EMBL/GenBank/DDBJ databases">
        <authorList>
            <person name="Corre E."/>
            <person name="Pelletier E."/>
            <person name="Niang G."/>
            <person name="Scheremetjew M."/>
            <person name="Finn R."/>
            <person name="Kale V."/>
            <person name="Holt S."/>
            <person name="Cochrane G."/>
            <person name="Meng A."/>
            <person name="Brown T."/>
            <person name="Cohen L."/>
        </authorList>
    </citation>
    <scope>NUCLEOTIDE SEQUENCE</scope>
    <source>
        <strain evidence="1">NIES-381</strain>
    </source>
</reference>